<evidence type="ECO:0000313" key="1">
    <source>
        <dbReference type="EMBL" id="RBS35100.1"/>
    </source>
</evidence>
<sequence length="79" mass="9283">MPQENKQVDVSSTTIKEAEIQQVEWLKKIIEQLEEFKNRVSKGTIILEEGYFDKSLNLPEIDVLRTNELRLSIDYTEVK</sequence>
<reference evidence="1 2" key="1">
    <citation type="submission" date="2015-06" db="EMBL/GenBank/DDBJ databases">
        <title>The Genome Sequence of Enterococcus faecium 131EA1.</title>
        <authorList>
            <consortium name="The Broad Institute Genomics Platform"/>
            <consortium name="The Broad Institute Genome Sequencing Center for Infectious Disease"/>
            <person name="Earl A.M."/>
            <person name="Van Tyne D."/>
            <person name="Lebreton F."/>
            <person name="Saavedra J.T."/>
            <person name="Gilmore M.S."/>
            <person name="Manson Mcguire A."/>
            <person name="Clock S."/>
            <person name="Crupain M."/>
            <person name="Rangan U."/>
            <person name="Young S."/>
            <person name="Abouelleil A."/>
            <person name="Cao P."/>
            <person name="Chapman S.B."/>
            <person name="Griggs A."/>
            <person name="Priest M."/>
            <person name="Shea T."/>
            <person name="Wortman J."/>
            <person name="Nusbaum C."/>
            <person name="Birren B."/>
        </authorList>
    </citation>
    <scope>NUCLEOTIDE SEQUENCE [LARGE SCALE GENOMIC DNA]</scope>
    <source>
        <strain evidence="1 2">131EA1</strain>
    </source>
</reference>
<protein>
    <submittedName>
        <fullName evidence="1">Uncharacterized protein</fullName>
    </submittedName>
</protein>
<comment type="caution">
    <text evidence="1">The sequence shown here is derived from an EMBL/GenBank/DDBJ whole genome shotgun (WGS) entry which is preliminary data.</text>
</comment>
<gene>
    <name evidence="1" type="ORF">EB12_00528</name>
</gene>
<dbReference type="AlphaFoldDB" id="A0A3F3NSN0"/>
<accession>A0A3F3NSN0</accession>
<name>A0A3F3NSN0_ENTFC</name>
<dbReference type="RefSeq" id="WP_002337478.1">
    <property type="nucleotide sequence ID" value="NZ_CABGJZ010000023.1"/>
</dbReference>
<dbReference type="Proteomes" id="UP000253144">
    <property type="component" value="Unassembled WGS sequence"/>
</dbReference>
<evidence type="ECO:0000313" key="2">
    <source>
        <dbReference type="Proteomes" id="UP000253144"/>
    </source>
</evidence>
<dbReference type="EMBL" id="LEQJ01000002">
    <property type="protein sequence ID" value="RBS35100.1"/>
    <property type="molecule type" value="Genomic_DNA"/>
</dbReference>
<organism evidence="1 2">
    <name type="scientific">Enterococcus faecium</name>
    <name type="common">Streptococcus faecium</name>
    <dbReference type="NCBI Taxonomy" id="1352"/>
    <lineage>
        <taxon>Bacteria</taxon>
        <taxon>Bacillati</taxon>
        <taxon>Bacillota</taxon>
        <taxon>Bacilli</taxon>
        <taxon>Lactobacillales</taxon>
        <taxon>Enterococcaceae</taxon>
        <taxon>Enterococcus</taxon>
    </lineage>
</organism>
<proteinExistence type="predicted"/>